<dbReference type="AlphaFoldDB" id="A0A5N5TDM8"/>
<keyword evidence="2" id="KW-1185">Reference proteome</keyword>
<gene>
    <name evidence="1" type="ORF">Anas_12724</name>
</gene>
<protein>
    <submittedName>
        <fullName evidence="1">Uncharacterized protein</fullName>
    </submittedName>
</protein>
<accession>A0A5N5TDM8</accession>
<dbReference type="Proteomes" id="UP000326759">
    <property type="component" value="Unassembled WGS sequence"/>
</dbReference>
<dbReference type="EMBL" id="SEYY01002688">
    <property type="protein sequence ID" value="KAB7504642.1"/>
    <property type="molecule type" value="Genomic_DNA"/>
</dbReference>
<name>A0A5N5TDM8_9CRUS</name>
<proteinExistence type="predicted"/>
<organism evidence="1 2">
    <name type="scientific">Armadillidium nasatum</name>
    <dbReference type="NCBI Taxonomy" id="96803"/>
    <lineage>
        <taxon>Eukaryota</taxon>
        <taxon>Metazoa</taxon>
        <taxon>Ecdysozoa</taxon>
        <taxon>Arthropoda</taxon>
        <taxon>Crustacea</taxon>
        <taxon>Multicrustacea</taxon>
        <taxon>Malacostraca</taxon>
        <taxon>Eumalacostraca</taxon>
        <taxon>Peracarida</taxon>
        <taxon>Isopoda</taxon>
        <taxon>Oniscidea</taxon>
        <taxon>Crinocheta</taxon>
        <taxon>Armadillidiidae</taxon>
        <taxon>Armadillidium</taxon>
    </lineage>
</organism>
<evidence type="ECO:0000313" key="1">
    <source>
        <dbReference type="EMBL" id="KAB7504642.1"/>
    </source>
</evidence>
<sequence>MQSEFGIAAKELSNIASSSHFTICIESVENLMLISSDVGETSNRRLKEKKTQGLLVELSQTKGPDAESYSGYYLVGCLNITIVFDTVKLDTL</sequence>
<comment type="caution">
    <text evidence="1">The sequence shown here is derived from an EMBL/GenBank/DDBJ whole genome shotgun (WGS) entry which is preliminary data.</text>
</comment>
<reference evidence="1 2" key="1">
    <citation type="journal article" date="2019" name="PLoS Biol.">
        <title>Sex chromosomes control vertical transmission of feminizing Wolbachia symbionts in an isopod.</title>
        <authorList>
            <person name="Becking T."/>
            <person name="Chebbi M.A."/>
            <person name="Giraud I."/>
            <person name="Moumen B."/>
            <person name="Laverre T."/>
            <person name="Caubet Y."/>
            <person name="Peccoud J."/>
            <person name="Gilbert C."/>
            <person name="Cordaux R."/>
        </authorList>
    </citation>
    <scope>NUCLEOTIDE SEQUENCE [LARGE SCALE GENOMIC DNA]</scope>
    <source>
        <strain evidence="1">ANa2</strain>
        <tissue evidence="1">Whole body excluding digestive tract and cuticle</tissue>
    </source>
</reference>
<evidence type="ECO:0000313" key="2">
    <source>
        <dbReference type="Proteomes" id="UP000326759"/>
    </source>
</evidence>